<keyword evidence="4" id="KW-1185">Reference proteome</keyword>
<feature type="transmembrane region" description="Helical" evidence="2">
    <location>
        <begin position="365"/>
        <end position="389"/>
    </location>
</feature>
<proteinExistence type="predicted"/>
<feature type="compositionally biased region" description="Polar residues" evidence="1">
    <location>
        <begin position="1"/>
        <end position="23"/>
    </location>
</feature>
<dbReference type="PANTHER" id="PTHR36840">
    <property type="entry name" value="BLL5714 PROTEIN"/>
    <property type="match status" value="1"/>
</dbReference>
<dbReference type="InterPro" id="IPR010640">
    <property type="entry name" value="Low_temperature_requirement_A"/>
</dbReference>
<feature type="transmembrane region" description="Helical" evidence="2">
    <location>
        <begin position="201"/>
        <end position="221"/>
    </location>
</feature>
<feature type="transmembrane region" description="Helical" evidence="2">
    <location>
        <begin position="420"/>
        <end position="441"/>
    </location>
</feature>
<comment type="caution">
    <text evidence="3">The sequence shown here is derived from an EMBL/GenBank/DDBJ whole genome shotgun (WGS) entry which is preliminary data.</text>
</comment>
<dbReference type="EMBL" id="MU404353">
    <property type="protein sequence ID" value="KAI1613866.1"/>
    <property type="molecule type" value="Genomic_DNA"/>
</dbReference>
<dbReference type="AlphaFoldDB" id="A0AAN6IDV8"/>
<feature type="transmembrane region" description="Helical" evidence="2">
    <location>
        <begin position="171"/>
        <end position="189"/>
    </location>
</feature>
<evidence type="ECO:0000313" key="4">
    <source>
        <dbReference type="Proteomes" id="UP001203852"/>
    </source>
</evidence>
<evidence type="ECO:0000313" key="3">
    <source>
        <dbReference type="EMBL" id="KAI1613866.1"/>
    </source>
</evidence>
<accession>A0AAN6IDV8</accession>
<feature type="region of interest" description="Disordered" evidence="1">
    <location>
        <begin position="1"/>
        <end position="48"/>
    </location>
</feature>
<evidence type="ECO:0000256" key="1">
    <source>
        <dbReference type="SAM" id="MobiDB-lite"/>
    </source>
</evidence>
<protein>
    <submittedName>
        <fullName evidence="3">Bacterial low temperature requirement A protein-domain-containing protein</fullName>
    </submittedName>
</protein>
<dbReference type="Pfam" id="PF06772">
    <property type="entry name" value="LtrA"/>
    <property type="match status" value="1"/>
</dbReference>
<feature type="transmembrane region" description="Helical" evidence="2">
    <location>
        <begin position="320"/>
        <end position="345"/>
    </location>
</feature>
<sequence length="526" mass="58840">MDIESAPSSPTRHGANNTTTTEKNALGAETTRESSKQGGHPASLQEEDVLEYRPRHKYMISRPRALQYTYKSQVYTSEGDLTEQSGEEAAKEAGIDKARERLDLFIDLIWVGIISNLSEVFSSDAFGSEGASSSKAFLFFAVVFLPSWRVWNGIREILNNYYMDDVLQRTYIFLLLVLSIFFGNNLAYITEFPERAKILTISLYLFIRSSLVLIECVYAIFIPWLRRLVLLTSLLYLPSIGLWTAGIYLDGAKALGPIFAAVVMDYTVPIILDSTKTRDALLSGYGKAIDPHHFTSRMGSFFIITLGEGVLQLVKDGPLGIGVTRTCGLAVWSLCIYFLLAQIYFNRDGSRVYIPAVLQKGWRTWLWLTYHIPTFMSTLTLSAGIMFIIQQSAAKFDAETGDSDTETLSEEEIIQLTRNAIWTVSISLAIVMMAMFGMALLNQPRDQAKSLRVNNRYLRLAGRPLYAVIVLAIASDKNIGTETYLGTCSLLMLCLSIWEYSASLEKTGGFLERKKSPSSSRVTSHE</sequence>
<dbReference type="Proteomes" id="UP001203852">
    <property type="component" value="Unassembled WGS sequence"/>
</dbReference>
<gene>
    <name evidence="3" type="ORF">EDD36DRAFT_495017</name>
</gene>
<keyword evidence="2" id="KW-1133">Transmembrane helix</keyword>
<keyword evidence="2" id="KW-0472">Membrane</keyword>
<dbReference type="PANTHER" id="PTHR36840:SF1">
    <property type="entry name" value="BLL5714 PROTEIN"/>
    <property type="match status" value="1"/>
</dbReference>
<reference evidence="3" key="1">
    <citation type="journal article" date="2022" name="bioRxiv">
        <title>Deciphering the potential niche of two novel black yeast fungi from a biological soil crust based on their genomes, phenotypes, and melanin regulation.</title>
        <authorList>
            <consortium name="DOE Joint Genome Institute"/>
            <person name="Carr E.C."/>
            <person name="Barton Q."/>
            <person name="Grambo S."/>
            <person name="Sullivan M."/>
            <person name="Renfro C.M."/>
            <person name="Kuo A."/>
            <person name="Pangilinan J."/>
            <person name="Lipzen A."/>
            <person name="Keymanesh K."/>
            <person name="Savage E."/>
            <person name="Barry K."/>
            <person name="Grigoriev I.V."/>
            <person name="Riekhof W.R."/>
            <person name="Harris S.S."/>
        </authorList>
    </citation>
    <scope>NUCLEOTIDE SEQUENCE</scope>
    <source>
        <strain evidence="3">JF 03-4F</strain>
    </source>
</reference>
<keyword evidence="2" id="KW-0812">Transmembrane</keyword>
<evidence type="ECO:0000256" key="2">
    <source>
        <dbReference type="SAM" id="Phobius"/>
    </source>
</evidence>
<organism evidence="3 4">
    <name type="scientific">Exophiala viscosa</name>
    <dbReference type="NCBI Taxonomy" id="2486360"/>
    <lineage>
        <taxon>Eukaryota</taxon>
        <taxon>Fungi</taxon>
        <taxon>Dikarya</taxon>
        <taxon>Ascomycota</taxon>
        <taxon>Pezizomycotina</taxon>
        <taxon>Eurotiomycetes</taxon>
        <taxon>Chaetothyriomycetidae</taxon>
        <taxon>Chaetothyriales</taxon>
        <taxon>Herpotrichiellaceae</taxon>
        <taxon>Exophiala</taxon>
    </lineage>
</organism>
<name>A0AAN6IDV8_9EURO</name>
<feature type="transmembrane region" description="Helical" evidence="2">
    <location>
        <begin position="228"/>
        <end position="248"/>
    </location>
</feature>